<sequence>MNFKSKFKYLPGDSPMFTPAGNASGLVRGCWSGCGPSGESQGWNFNAEIAAFWKHVSDAGFVEENYIFTANDGRPGINVPIAAYNEKPDTGVYAANPNDDISTYLNVCSHPSASDLMCADSASHNAFSAMTTLAIDKKLDDGRPRAGAVTVMTGPWNNMGGGPGCVTGNSNSDNATYDITSSNKNACNLRLRLNKN</sequence>
<protein>
    <recommendedName>
        <fullName evidence="3">Prepilin-type processing-associated H-X9-DG protein</fullName>
    </recommendedName>
</protein>
<evidence type="ECO:0000313" key="1">
    <source>
        <dbReference type="EMBL" id="GAA5134908.1"/>
    </source>
</evidence>
<organism evidence="1 2">
    <name type="scientific">Prosthecobacter algae</name>
    <dbReference type="NCBI Taxonomy" id="1144682"/>
    <lineage>
        <taxon>Bacteria</taxon>
        <taxon>Pseudomonadati</taxon>
        <taxon>Verrucomicrobiota</taxon>
        <taxon>Verrucomicrobiia</taxon>
        <taxon>Verrucomicrobiales</taxon>
        <taxon>Verrucomicrobiaceae</taxon>
        <taxon>Prosthecobacter</taxon>
    </lineage>
</organism>
<accession>A0ABP9NVQ3</accession>
<gene>
    <name evidence="1" type="ORF">GCM10023213_07280</name>
</gene>
<dbReference type="EMBL" id="BAABIA010000002">
    <property type="protein sequence ID" value="GAA5134908.1"/>
    <property type="molecule type" value="Genomic_DNA"/>
</dbReference>
<reference evidence="2" key="1">
    <citation type="journal article" date="2019" name="Int. J. Syst. Evol. Microbiol.">
        <title>The Global Catalogue of Microorganisms (GCM) 10K type strain sequencing project: providing services to taxonomists for standard genome sequencing and annotation.</title>
        <authorList>
            <consortium name="The Broad Institute Genomics Platform"/>
            <consortium name="The Broad Institute Genome Sequencing Center for Infectious Disease"/>
            <person name="Wu L."/>
            <person name="Ma J."/>
        </authorList>
    </citation>
    <scope>NUCLEOTIDE SEQUENCE [LARGE SCALE GENOMIC DNA]</scope>
    <source>
        <strain evidence="2">JCM 18053</strain>
    </source>
</reference>
<name>A0ABP9NVQ3_9BACT</name>
<evidence type="ECO:0000313" key="2">
    <source>
        <dbReference type="Proteomes" id="UP001499852"/>
    </source>
</evidence>
<proteinExistence type="predicted"/>
<dbReference type="Proteomes" id="UP001499852">
    <property type="component" value="Unassembled WGS sequence"/>
</dbReference>
<evidence type="ECO:0008006" key="3">
    <source>
        <dbReference type="Google" id="ProtNLM"/>
    </source>
</evidence>
<keyword evidence="2" id="KW-1185">Reference proteome</keyword>
<comment type="caution">
    <text evidence="1">The sequence shown here is derived from an EMBL/GenBank/DDBJ whole genome shotgun (WGS) entry which is preliminary data.</text>
</comment>